<dbReference type="AlphaFoldDB" id="A0A5C8F829"/>
<evidence type="ECO:0000259" key="2">
    <source>
        <dbReference type="PROSITE" id="PS51913"/>
    </source>
</evidence>
<evidence type="ECO:0000313" key="3">
    <source>
        <dbReference type="EMBL" id="TXJ45281.1"/>
    </source>
</evidence>
<keyword evidence="1" id="KW-0804">Transcription</keyword>
<accession>A0A5C8F829</accession>
<dbReference type="RefSeq" id="WP_147525939.1">
    <property type="nucleotide sequence ID" value="NZ_SAYG01000006.1"/>
</dbReference>
<protein>
    <submittedName>
        <fullName evidence="3">HrgA protein</fullName>
    </submittedName>
</protein>
<dbReference type="GO" id="GO:0006355">
    <property type="term" value="P:regulation of DNA-templated transcription"/>
    <property type="evidence" value="ECO:0007669"/>
    <property type="project" value="InterPro"/>
</dbReference>
<dbReference type="PROSITE" id="PS51913">
    <property type="entry name" value="HTH_HARE"/>
    <property type="match status" value="1"/>
</dbReference>
<dbReference type="Pfam" id="PF05066">
    <property type="entry name" value="HARE-HTH"/>
    <property type="match status" value="1"/>
</dbReference>
<dbReference type="Proteomes" id="UP000324574">
    <property type="component" value="Unassembled WGS sequence"/>
</dbReference>
<gene>
    <name evidence="3" type="ORF">EPJ70_02535</name>
</gene>
<comment type="caution">
    <text evidence="3">The sequence shown here is derived from an EMBL/GenBank/DDBJ whole genome shotgun (WGS) entry which is preliminary data.</text>
</comment>
<dbReference type="InterPro" id="IPR007759">
    <property type="entry name" value="Asxl_HARE-HTH"/>
</dbReference>
<feature type="domain" description="HTH HARE-type" evidence="2">
    <location>
        <begin position="1"/>
        <end position="81"/>
    </location>
</feature>
<evidence type="ECO:0000256" key="1">
    <source>
        <dbReference type="ARBA" id="ARBA00023163"/>
    </source>
</evidence>
<proteinExistence type="predicted"/>
<organism evidence="3 4">
    <name type="scientific">Brachyspira aalborgi</name>
    <dbReference type="NCBI Taxonomy" id="29522"/>
    <lineage>
        <taxon>Bacteria</taxon>
        <taxon>Pseudomonadati</taxon>
        <taxon>Spirochaetota</taxon>
        <taxon>Spirochaetia</taxon>
        <taxon>Brachyspirales</taxon>
        <taxon>Brachyspiraceae</taxon>
        <taxon>Brachyspira</taxon>
    </lineage>
</organism>
<name>A0A5C8F829_9SPIR</name>
<dbReference type="EMBL" id="SAYG01000006">
    <property type="protein sequence ID" value="TXJ45281.1"/>
    <property type="molecule type" value="Genomic_DNA"/>
</dbReference>
<evidence type="ECO:0000313" key="4">
    <source>
        <dbReference type="Proteomes" id="UP000324574"/>
    </source>
</evidence>
<sequence length="324" mass="37934">MTFAELAEEVLKDAKEPLTYKQIWENAKSEPQELYKKVGSKGDTPEHTLRVSITNDINKNGENSKFIFATEKPRTFWLKERKNELPPILEKLKQKMQEAQEKEIEEKYKFKERELHPLLVNFINNDEDFNIRAKTIHHESSKKEEKGKNKWNYPDIVGVRFPFDNEKMSGATLDLLQNINQIQYKLYSFELKIIINFSNLKECYFQAVSNSSWANEGYLVAFDIDENVIEELKRLNASFGIGVIQLDIKELKPKVILPSSQRELDIETLNMLVNDSPDFNIFIEDINNIIKAKSSNLVNQIKDSFDKVFDSAEELREYIEKNIR</sequence>
<reference evidence="3 4" key="1">
    <citation type="journal article" date="1992" name="Lakartidningen">
        <title>[Penicillin V and not amoxicillin is the first choice preparation in acute otitis].</title>
        <authorList>
            <person name="Kamme C."/>
            <person name="Lundgren K."/>
            <person name="Prellner K."/>
        </authorList>
    </citation>
    <scope>NUCLEOTIDE SEQUENCE [LARGE SCALE GENOMIC DNA]</scope>
    <source>
        <strain evidence="3 4">PC3714II</strain>
    </source>
</reference>